<evidence type="ECO:0000313" key="3">
    <source>
        <dbReference type="Proteomes" id="UP001252875"/>
    </source>
</evidence>
<feature type="chain" id="PRO_5045174898" description="WxL domain-containing protein" evidence="1">
    <location>
        <begin position="24"/>
        <end position="162"/>
    </location>
</feature>
<keyword evidence="1" id="KW-0732">Signal</keyword>
<evidence type="ECO:0000256" key="1">
    <source>
        <dbReference type="SAM" id="SignalP"/>
    </source>
</evidence>
<evidence type="ECO:0000313" key="2">
    <source>
        <dbReference type="EMBL" id="MDT2602144.1"/>
    </source>
</evidence>
<comment type="caution">
    <text evidence="2">The sequence shown here is derived from an EMBL/GenBank/DDBJ whole genome shotgun (WGS) entry which is preliminary data.</text>
</comment>
<dbReference type="EMBL" id="JARPYI010000016">
    <property type="protein sequence ID" value="MDT2602144.1"/>
    <property type="molecule type" value="Genomic_DNA"/>
</dbReference>
<reference evidence="2 3" key="1">
    <citation type="submission" date="2023-03" db="EMBL/GenBank/DDBJ databases">
        <authorList>
            <person name="Shen W."/>
            <person name="Cai J."/>
        </authorList>
    </citation>
    <scope>NUCLEOTIDE SEQUENCE [LARGE SCALE GENOMIC DNA]</scope>
    <source>
        <strain evidence="2 3">D6-4</strain>
    </source>
</reference>
<proteinExistence type="predicted"/>
<protein>
    <recommendedName>
        <fullName evidence="4">WxL domain-containing protein</fullName>
    </recommendedName>
</protein>
<feature type="signal peptide" evidence="1">
    <location>
        <begin position="1"/>
        <end position="23"/>
    </location>
</feature>
<sequence length="162" mass="17417">MKKLIGTLMLGVLAVSFAGTVQADEKQTDVIYEVENSYTLKIPAKIDLQNLDSPIIGTDAHNIKPMQVLKIQLSSANSAIDDQGTITLTRQNEKGTAKKLTTQMFASDNLQNPLKKGVSFFEAKGTNGTGATTELTFAEIEGEKPAGTYNATITFTASVEDE</sequence>
<accession>A0ABU3F4U0</accession>
<dbReference type="Proteomes" id="UP001252875">
    <property type="component" value="Unassembled WGS sequence"/>
</dbReference>
<name>A0ABU3F4U0_9ENTE</name>
<dbReference type="RefSeq" id="WP_311821538.1">
    <property type="nucleotide sequence ID" value="NZ_JARPYF010000001.1"/>
</dbReference>
<gene>
    <name evidence="2" type="ORF">P7D85_20490</name>
</gene>
<organism evidence="2 3">
    <name type="scientific">Enterococcus hulanensis</name>
    <dbReference type="NCBI Taxonomy" id="2559929"/>
    <lineage>
        <taxon>Bacteria</taxon>
        <taxon>Bacillati</taxon>
        <taxon>Bacillota</taxon>
        <taxon>Bacilli</taxon>
        <taxon>Lactobacillales</taxon>
        <taxon>Enterococcaceae</taxon>
        <taxon>Enterococcus</taxon>
    </lineage>
</organism>
<keyword evidence="3" id="KW-1185">Reference proteome</keyword>
<evidence type="ECO:0008006" key="4">
    <source>
        <dbReference type="Google" id="ProtNLM"/>
    </source>
</evidence>